<dbReference type="InterPro" id="IPR020904">
    <property type="entry name" value="Sc_DH/Rdtase_CS"/>
</dbReference>
<sequence length="248" mass="25990">MPLPPADSPVLILGARSDIARALAHEYAAAGHPLMLAARDPATLAADCADLALRHGVTATAHAYDALDLGAIAAFFEALPATPRVVIQAVGYLGEQARAEADPQEAAHVVAANLIGPAAALEEAARRLAAAGGGTIIGLSSVAGERGRAKNHWYGAAKAGLTAVLSGLRQRWWREGVQVLTVKPGFVATRMTEGMDLPAPLTDSAAGLARHVKRAADRGRAVYMPWKWRLVMGVICALPETVFKRLSF</sequence>
<dbReference type="NCBIfam" id="NF005489">
    <property type="entry name" value="PRK07102.1"/>
    <property type="match status" value="1"/>
</dbReference>
<name>A0ABQ6LRT4_9RHOB</name>
<accession>A0ABQ6LRT4</accession>
<dbReference type="InterPro" id="IPR036291">
    <property type="entry name" value="NAD(P)-bd_dom_sf"/>
</dbReference>
<dbReference type="PROSITE" id="PS00061">
    <property type="entry name" value="ADH_SHORT"/>
    <property type="match status" value="1"/>
</dbReference>
<evidence type="ECO:0000313" key="3">
    <source>
        <dbReference type="EMBL" id="GMG84359.1"/>
    </source>
</evidence>
<dbReference type="Gene3D" id="3.40.50.720">
    <property type="entry name" value="NAD(P)-binding Rossmann-like Domain"/>
    <property type="match status" value="1"/>
</dbReference>
<keyword evidence="4" id="KW-1185">Reference proteome</keyword>
<dbReference type="Proteomes" id="UP001239909">
    <property type="component" value="Unassembled WGS sequence"/>
</dbReference>
<dbReference type="PANTHER" id="PTHR43669:SF6">
    <property type="entry name" value="DECAPRENYLPHOSPHORYL-2-KETO-BETA-D-ERYTHRO-PENTOSE REDUCTASE"/>
    <property type="match status" value="1"/>
</dbReference>
<dbReference type="PRINTS" id="PR00081">
    <property type="entry name" value="GDHRDH"/>
</dbReference>
<dbReference type="PANTHER" id="PTHR43669">
    <property type="entry name" value="5-KETO-D-GLUCONATE 5-REDUCTASE"/>
    <property type="match status" value="1"/>
</dbReference>
<evidence type="ECO:0000256" key="1">
    <source>
        <dbReference type="ARBA" id="ARBA00006484"/>
    </source>
</evidence>
<dbReference type="Pfam" id="PF00106">
    <property type="entry name" value="adh_short"/>
    <property type="match status" value="1"/>
</dbReference>
<evidence type="ECO:0000256" key="2">
    <source>
        <dbReference type="ARBA" id="ARBA00023002"/>
    </source>
</evidence>
<dbReference type="CDD" id="cd05233">
    <property type="entry name" value="SDR_c"/>
    <property type="match status" value="1"/>
</dbReference>
<dbReference type="InterPro" id="IPR002347">
    <property type="entry name" value="SDR_fam"/>
</dbReference>
<reference evidence="3 4" key="1">
    <citation type="submission" date="2023-04" db="EMBL/GenBank/DDBJ databases">
        <title>Marinoamorphus aggregata gen. nov., sp. Nov., isolate from tissue of brittle star Ophioplocus japonicus.</title>
        <authorList>
            <person name="Kawano K."/>
            <person name="Sawayama S."/>
            <person name="Nakagawa S."/>
        </authorList>
    </citation>
    <scope>NUCLEOTIDE SEQUENCE [LARGE SCALE GENOMIC DNA]</scope>
    <source>
        <strain evidence="3 4">NKW23</strain>
    </source>
</reference>
<dbReference type="EMBL" id="BSYI01000034">
    <property type="protein sequence ID" value="GMG84359.1"/>
    <property type="molecule type" value="Genomic_DNA"/>
</dbReference>
<gene>
    <name evidence="3" type="ORF">LNKW23_35740</name>
</gene>
<comment type="caution">
    <text evidence="3">The sequence shown here is derived from an EMBL/GenBank/DDBJ whole genome shotgun (WGS) entry which is preliminary data.</text>
</comment>
<dbReference type="SUPFAM" id="SSF51735">
    <property type="entry name" value="NAD(P)-binding Rossmann-fold domains"/>
    <property type="match status" value="1"/>
</dbReference>
<evidence type="ECO:0000313" key="4">
    <source>
        <dbReference type="Proteomes" id="UP001239909"/>
    </source>
</evidence>
<organism evidence="3 4">
    <name type="scientific">Paralimibaculum aggregatum</name>
    <dbReference type="NCBI Taxonomy" id="3036245"/>
    <lineage>
        <taxon>Bacteria</taxon>
        <taxon>Pseudomonadati</taxon>
        <taxon>Pseudomonadota</taxon>
        <taxon>Alphaproteobacteria</taxon>
        <taxon>Rhodobacterales</taxon>
        <taxon>Paracoccaceae</taxon>
        <taxon>Paralimibaculum</taxon>
    </lineage>
</organism>
<keyword evidence="2" id="KW-0560">Oxidoreductase</keyword>
<comment type="similarity">
    <text evidence="1">Belongs to the short-chain dehydrogenases/reductases (SDR) family.</text>
</comment>
<protein>
    <submittedName>
        <fullName evidence="3">SDR family oxidoreductase</fullName>
    </submittedName>
</protein>
<proteinExistence type="inferred from homology"/>
<dbReference type="RefSeq" id="WP_285673397.1">
    <property type="nucleotide sequence ID" value="NZ_BSYI01000034.1"/>
</dbReference>